<sequence>MSNQQLASTNPAEQHKNLTEPQQRVINKLFKRLIVFLFVLFVFSFLDRINIGFAGLTMGKDIGLTSTMFGLAATLFYATYVIFGIPSNIMLGIVGARRWIATIMVLWGIASTATMFATGPTSLYVLRMLVGVAEAGFLPGILVYLTYWFPAYFRARANALFMIAMPVTMAFGSLASGYILGMDGILNLKGWQWLFLLEGFPSVILGVLVWFYLDDSPKKAKWLTQEDKDTLQEMMDQDQLELVQPHGSKSHTALQNKSLWKEIFTPVILMYTVAYFCLTNTLSAINIWTPQIMQSFNEGSSNAMIGLLTAIPQFCTILGMIYWSRRSDRLQERKMHTALPYLFAAAGWILAAMTSHPVIQLIGIIMASTGSFTAMAVFWTTPDQSISLRARAIGIAVINATGNIGSAVSPLLIGWLKDQTGSFNSGLYFVAGLLVVGALLVIAIPMKNSRPRATP</sequence>
<feature type="transmembrane region" description="Helical" evidence="8">
    <location>
        <begin position="392"/>
        <end position="415"/>
    </location>
</feature>
<dbReference type="OrthoDB" id="9773957at2"/>
<dbReference type="GO" id="GO:1901241">
    <property type="term" value="F:4-hydroxyphenylacetate transmembrane transporter activity"/>
    <property type="evidence" value="ECO:0007669"/>
    <property type="project" value="InterPro"/>
</dbReference>
<feature type="transmembrane region" description="Helical" evidence="8">
    <location>
        <begin position="427"/>
        <end position="446"/>
    </location>
</feature>
<evidence type="ECO:0000256" key="6">
    <source>
        <dbReference type="ARBA" id="ARBA00058119"/>
    </source>
</evidence>
<dbReference type="RefSeq" id="WP_125892072.1">
    <property type="nucleotide sequence ID" value="NZ_RHRR02000001.1"/>
</dbReference>
<dbReference type="GO" id="GO:0005886">
    <property type="term" value="C:plasma membrane"/>
    <property type="evidence" value="ECO:0007669"/>
    <property type="project" value="TreeGrafter"/>
</dbReference>
<evidence type="ECO:0000313" key="10">
    <source>
        <dbReference type="EMBL" id="ELR5219087.1"/>
    </source>
</evidence>
<feature type="transmembrane region" description="Helical" evidence="8">
    <location>
        <begin position="124"/>
        <end position="147"/>
    </location>
</feature>
<dbReference type="InterPro" id="IPR012707">
    <property type="entry name" value="HPA_permease"/>
</dbReference>
<feature type="transmembrane region" description="Helical" evidence="8">
    <location>
        <begin position="359"/>
        <end position="380"/>
    </location>
</feature>
<dbReference type="CDD" id="cd17319">
    <property type="entry name" value="MFS_ExuT_GudP_like"/>
    <property type="match status" value="1"/>
</dbReference>
<evidence type="ECO:0000256" key="8">
    <source>
        <dbReference type="SAM" id="Phobius"/>
    </source>
</evidence>
<keyword evidence="4 8" id="KW-1133">Transmembrane helix</keyword>
<proteinExistence type="predicted"/>
<feature type="transmembrane region" description="Helical" evidence="8">
    <location>
        <begin position="335"/>
        <end position="353"/>
    </location>
</feature>
<organism evidence="10">
    <name type="scientific">Providencia rettgeri</name>
    <dbReference type="NCBI Taxonomy" id="587"/>
    <lineage>
        <taxon>Bacteria</taxon>
        <taxon>Pseudomonadati</taxon>
        <taxon>Pseudomonadota</taxon>
        <taxon>Gammaproteobacteria</taxon>
        <taxon>Enterobacterales</taxon>
        <taxon>Morganellaceae</taxon>
        <taxon>Providencia</taxon>
    </lineage>
</organism>
<dbReference type="PROSITE" id="PS50850">
    <property type="entry name" value="MFS"/>
    <property type="match status" value="1"/>
</dbReference>
<feature type="transmembrane region" description="Helical" evidence="8">
    <location>
        <begin position="68"/>
        <end position="87"/>
    </location>
</feature>
<name>A0A3R8X1D6_PRORE</name>
<evidence type="ECO:0000256" key="3">
    <source>
        <dbReference type="ARBA" id="ARBA00022692"/>
    </source>
</evidence>
<keyword evidence="2" id="KW-0813">Transport</keyword>
<dbReference type="EMBL" id="ABEXCJ040000008">
    <property type="protein sequence ID" value="ELR5219087.1"/>
    <property type="molecule type" value="Genomic_DNA"/>
</dbReference>
<dbReference type="SUPFAM" id="SSF103473">
    <property type="entry name" value="MFS general substrate transporter"/>
    <property type="match status" value="1"/>
</dbReference>
<evidence type="ECO:0000313" key="11">
    <source>
        <dbReference type="EMBL" id="EMR4591274.1"/>
    </source>
</evidence>
<feature type="transmembrane region" description="Helical" evidence="8">
    <location>
        <begin position="99"/>
        <end position="118"/>
    </location>
</feature>
<evidence type="ECO:0000256" key="7">
    <source>
        <dbReference type="ARBA" id="ARBA00074139"/>
    </source>
</evidence>
<protein>
    <recommendedName>
        <fullName evidence="7">Putative tartrate transporter</fullName>
    </recommendedName>
</protein>
<dbReference type="InterPro" id="IPR036259">
    <property type="entry name" value="MFS_trans_sf"/>
</dbReference>
<evidence type="ECO:0000256" key="1">
    <source>
        <dbReference type="ARBA" id="ARBA00004141"/>
    </source>
</evidence>
<keyword evidence="3 8" id="KW-0812">Transmembrane</keyword>
<dbReference type="Pfam" id="PF07690">
    <property type="entry name" value="MFS_1"/>
    <property type="match status" value="1"/>
</dbReference>
<dbReference type="EMBL" id="ABEXCJ050000008">
    <property type="protein sequence ID" value="EMR4591274.1"/>
    <property type="molecule type" value="Genomic_DNA"/>
</dbReference>
<comment type="subcellular location">
    <subcellularLocation>
        <location evidence="1">Membrane</location>
        <topology evidence="1">Multi-pass membrane protein</topology>
    </subcellularLocation>
</comment>
<keyword evidence="5 8" id="KW-0472">Membrane</keyword>
<accession>A0A3R8X1D6</accession>
<comment type="function">
    <text evidence="6">Component of the tartrate utilization system and may allow entry of tartrate and tartrate dehydrogenase.</text>
</comment>
<evidence type="ECO:0000256" key="4">
    <source>
        <dbReference type="ARBA" id="ARBA00022989"/>
    </source>
</evidence>
<dbReference type="InterPro" id="IPR020846">
    <property type="entry name" value="MFS_dom"/>
</dbReference>
<feature type="transmembrane region" description="Helical" evidence="8">
    <location>
        <begin position="159"/>
        <end position="181"/>
    </location>
</feature>
<feature type="transmembrane region" description="Helical" evidence="8">
    <location>
        <begin position="193"/>
        <end position="213"/>
    </location>
</feature>
<evidence type="ECO:0000256" key="2">
    <source>
        <dbReference type="ARBA" id="ARBA00022448"/>
    </source>
</evidence>
<feature type="transmembrane region" description="Helical" evidence="8">
    <location>
        <begin position="263"/>
        <end position="283"/>
    </location>
</feature>
<gene>
    <name evidence="10" type="primary">hpaX</name>
    <name evidence="11" type="ORF">M0K77_003630</name>
    <name evidence="10" type="ORF">M0K77_RS18150</name>
</gene>
<evidence type="ECO:0000256" key="5">
    <source>
        <dbReference type="ARBA" id="ARBA00023136"/>
    </source>
</evidence>
<dbReference type="NCBIfam" id="TIGR02332">
    <property type="entry name" value="HpaX"/>
    <property type="match status" value="1"/>
</dbReference>
<dbReference type="PANTHER" id="PTHR43791:SF102">
    <property type="entry name" value="4-HYDROXYPHENYLACETATE CATABOLISM PROTEIN"/>
    <property type="match status" value="1"/>
</dbReference>
<reference evidence="10" key="1">
    <citation type="submission" date="2023-10" db="EMBL/GenBank/DDBJ databases">
        <authorList>
            <consortium name="Clinical and Environmental Microbiology Branch: Whole genome sequencing antimicrobial resistance pathogens in the healthcare setting"/>
        </authorList>
    </citation>
    <scope>NUCLEOTIDE SEQUENCE</scope>
    <source>
        <strain evidence="10">2020QW-00022</strain>
    </source>
</reference>
<dbReference type="PANTHER" id="PTHR43791">
    <property type="entry name" value="PERMEASE-RELATED"/>
    <property type="match status" value="1"/>
</dbReference>
<dbReference type="FunFam" id="1.20.1250.20:FF:000126">
    <property type="entry name" value="MFS transporter permease"/>
    <property type="match status" value="1"/>
</dbReference>
<dbReference type="InterPro" id="IPR011701">
    <property type="entry name" value="MFS"/>
</dbReference>
<feature type="transmembrane region" description="Helical" evidence="8">
    <location>
        <begin position="303"/>
        <end position="323"/>
    </location>
</feature>
<evidence type="ECO:0000259" key="9">
    <source>
        <dbReference type="PROSITE" id="PS50850"/>
    </source>
</evidence>
<dbReference type="FunFam" id="1.20.1250.20:FF:000018">
    <property type="entry name" value="MFS transporter permease"/>
    <property type="match status" value="1"/>
</dbReference>
<dbReference type="Gene3D" id="1.20.1250.20">
    <property type="entry name" value="MFS general substrate transporter like domains"/>
    <property type="match status" value="2"/>
</dbReference>
<dbReference type="GO" id="GO:1900754">
    <property type="term" value="P:4-hydroxyphenylacetate transport"/>
    <property type="evidence" value="ECO:0007669"/>
    <property type="project" value="InterPro"/>
</dbReference>
<feature type="domain" description="Major facilitator superfamily (MFS) profile" evidence="9">
    <location>
        <begin position="33"/>
        <end position="449"/>
    </location>
</feature>
<feature type="transmembrane region" description="Helical" evidence="8">
    <location>
        <begin position="33"/>
        <end position="56"/>
    </location>
</feature>
<dbReference type="AlphaFoldDB" id="A0A3R8X1D6"/>
<comment type="caution">
    <text evidence="10">The sequence shown here is derived from an EMBL/GenBank/DDBJ whole genome shotgun (WGS) entry which is preliminary data.</text>
</comment>